<reference evidence="12" key="2">
    <citation type="journal article" date="2016" name="Int. J. Syst. Evol. Microbiol.">
        <title>Complete genome sequence and cell structure of Limnochorda pilosa, a Gram-negative spore-former within the phylum Firmicutes.</title>
        <authorList>
            <person name="Watanabe M."/>
            <person name="Kojima H."/>
            <person name="Fukui M."/>
        </authorList>
    </citation>
    <scope>NUCLEOTIDE SEQUENCE [LARGE SCALE GENOMIC DNA]</scope>
    <source>
        <strain evidence="12">HC45</strain>
    </source>
</reference>
<dbReference type="PANTHER" id="PTHR18968:SF166">
    <property type="entry name" value="2-HYDROXYACYL-COA LYASE 2"/>
    <property type="match status" value="1"/>
</dbReference>
<dbReference type="Gene3D" id="3.40.50.1220">
    <property type="entry name" value="TPP-binding domain"/>
    <property type="match status" value="1"/>
</dbReference>
<dbReference type="CDD" id="cd02004">
    <property type="entry name" value="TPP_BZL_OCoD_HPCL"/>
    <property type="match status" value="1"/>
</dbReference>
<dbReference type="AlphaFoldDB" id="A0A0K2SN65"/>
<dbReference type="InterPro" id="IPR012000">
    <property type="entry name" value="Thiamin_PyroP_enz_cen_dom"/>
</dbReference>
<feature type="domain" description="Thiamine pyrophosphate enzyme central" evidence="8">
    <location>
        <begin position="203"/>
        <end position="331"/>
    </location>
</feature>
<name>A0A0K2SN65_LIMPI</name>
<dbReference type="KEGG" id="lpil:LIP_2418"/>
<feature type="domain" description="Thiamine pyrophosphate enzyme N-terminal TPP-binding" evidence="10">
    <location>
        <begin position="5"/>
        <end position="116"/>
    </location>
</feature>
<dbReference type="InterPro" id="IPR000399">
    <property type="entry name" value="TPP-bd_CS"/>
</dbReference>
<keyword evidence="12" id="KW-1185">Reference proteome</keyword>
<comment type="similarity">
    <text evidence="3 6">Belongs to the TPP enzyme family.</text>
</comment>
<dbReference type="FunFam" id="3.40.50.970:FF:000007">
    <property type="entry name" value="Acetolactate synthase"/>
    <property type="match status" value="1"/>
</dbReference>
<comment type="cofactor">
    <cofactor evidence="2">
        <name>thiamine diphosphate</name>
        <dbReference type="ChEBI" id="CHEBI:58937"/>
    </cofactor>
</comment>
<keyword evidence="5 6" id="KW-0786">Thiamine pyrophosphate</keyword>
<dbReference type="SUPFAM" id="SSF52467">
    <property type="entry name" value="DHS-like NAD/FAD-binding domain"/>
    <property type="match status" value="1"/>
</dbReference>
<dbReference type="PANTHER" id="PTHR18968">
    <property type="entry name" value="THIAMINE PYROPHOSPHATE ENZYMES"/>
    <property type="match status" value="1"/>
</dbReference>
<dbReference type="Gene3D" id="3.40.50.970">
    <property type="match status" value="2"/>
</dbReference>
<dbReference type="SUPFAM" id="SSF52518">
    <property type="entry name" value="Thiamin diphosphate-binding fold (THDP-binding)"/>
    <property type="match status" value="2"/>
</dbReference>
<feature type="domain" description="Thiamine pyrophosphate enzyme TPP-binding" evidence="9">
    <location>
        <begin position="413"/>
        <end position="562"/>
    </location>
</feature>
<dbReference type="STRING" id="1555112.LIP_2418"/>
<dbReference type="GO" id="GO:0009099">
    <property type="term" value="P:L-valine biosynthetic process"/>
    <property type="evidence" value="ECO:0007669"/>
    <property type="project" value="TreeGrafter"/>
</dbReference>
<dbReference type="RefSeq" id="WP_068138361.1">
    <property type="nucleotide sequence ID" value="NZ_AP014924.1"/>
</dbReference>
<dbReference type="Pfam" id="PF02775">
    <property type="entry name" value="TPP_enzyme_C"/>
    <property type="match status" value="1"/>
</dbReference>
<dbReference type="GO" id="GO:0050660">
    <property type="term" value="F:flavin adenine dinucleotide binding"/>
    <property type="evidence" value="ECO:0007669"/>
    <property type="project" value="TreeGrafter"/>
</dbReference>
<gene>
    <name evidence="11" type="ORF">LIP_2418</name>
</gene>
<protein>
    <submittedName>
        <fullName evidence="11">Acetolactate synthase</fullName>
    </submittedName>
</protein>
<dbReference type="InterPro" id="IPR012001">
    <property type="entry name" value="Thiamin_PyroP_enz_TPP-bd_dom"/>
</dbReference>
<evidence type="ECO:0000259" key="9">
    <source>
        <dbReference type="Pfam" id="PF02775"/>
    </source>
</evidence>
<dbReference type="GO" id="GO:0000287">
    <property type="term" value="F:magnesium ion binding"/>
    <property type="evidence" value="ECO:0007669"/>
    <property type="project" value="InterPro"/>
</dbReference>
<dbReference type="GO" id="GO:0009097">
    <property type="term" value="P:isoleucine biosynthetic process"/>
    <property type="evidence" value="ECO:0007669"/>
    <property type="project" value="TreeGrafter"/>
</dbReference>
<evidence type="ECO:0000259" key="8">
    <source>
        <dbReference type="Pfam" id="PF00205"/>
    </source>
</evidence>
<dbReference type="CDD" id="cd07035">
    <property type="entry name" value="TPP_PYR_POX_like"/>
    <property type="match status" value="1"/>
</dbReference>
<dbReference type="GO" id="GO:0003984">
    <property type="term" value="F:acetolactate synthase activity"/>
    <property type="evidence" value="ECO:0007669"/>
    <property type="project" value="TreeGrafter"/>
</dbReference>
<organism evidence="11 12">
    <name type="scientific">Limnochorda pilosa</name>
    <dbReference type="NCBI Taxonomy" id="1555112"/>
    <lineage>
        <taxon>Bacteria</taxon>
        <taxon>Bacillati</taxon>
        <taxon>Bacillota</taxon>
        <taxon>Limnochordia</taxon>
        <taxon>Limnochordales</taxon>
        <taxon>Limnochordaceae</taxon>
        <taxon>Limnochorda</taxon>
    </lineage>
</organism>
<keyword evidence="4" id="KW-0479">Metal-binding</keyword>
<feature type="region of interest" description="Disordered" evidence="7">
    <location>
        <begin position="340"/>
        <end position="359"/>
    </location>
</feature>
<evidence type="ECO:0000313" key="12">
    <source>
        <dbReference type="Proteomes" id="UP000065807"/>
    </source>
</evidence>
<evidence type="ECO:0000256" key="6">
    <source>
        <dbReference type="RuleBase" id="RU362132"/>
    </source>
</evidence>
<dbReference type="PATRIC" id="fig|1555112.3.peg.2467"/>
<dbReference type="EMBL" id="AP014924">
    <property type="protein sequence ID" value="BAS28259.1"/>
    <property type="molecule type" value="Genomic_DNA"/>
</dbReference>
<evidence type="ECO:0000256" key="5">
    <source>
        <dbReference type="ARBA" id="ARBA00023052"/>
    </source>
</evidence>
<evidence type="ECO:0000256" key="1">
    <source>
        <dbReference type="ARBA" id="ARBA00001946"/>
    </source>
</evidence>
<dbReference type="GO" id="GO:0030976">
    <property type="term" value="F:thiamine pyrophosphate binding"/>
    <property type="evidence" value="ECO:0007669"/>
    <property type="project" value="InterPro"/>
</dbReference>
<accession>A0A0K2SN65</accession>
<dbReference type="PROSITE" id="PS00187">
    <property type="entry name" value="TPP_ENZYMES"/>
    <property type="match status" value="1"/>
</dbReference>
<dbReference type="GO" id="GO:0005948">
    <property type="term" value="C:acetolactate synthase complex"/>
    <property type="evidence" value="ECO:0007669"/>
    <property type="project" value="TreeGrafter"/>
</dbReference>
<dbReference type="Pfam" id="PF00205">
    <property type="entry name" value="TPP_enzyme_M"/>
    <property type="match status" value="1"/>
</dbReference>
<evidence type="ECO:0000256" key="7">
    <source>
        <dbReference type="SAM" id="MobiDB-lite"/>
    </source>
</evidence>
<dbReference type="OrthoDB" id="4494979at2"/>
<dbReference type="Proteomes" id="UP000065807">
    <property type="component" value="Chromosome"/>
</dbReference>
<dbReference type="InterPro" id="IPR029035">
    <property type="entry name" value="DHS-like_NAD/FAD-binding_dom"/>
</dbReference>
<dbReference type="InterPro" id="IPR029061">
    <property type="entry name" value="THDP-binding"/>
</dbReference>
<evidence type="ECO:0000256" key="2">
    <source>
        <dbReference type="ARBA" id="ARBA00001964"/>
    </source>
</evidence>
<evidence type="ECO:0000256" key="4">
    <source>
        <dbReference type="ARBA" id="ARBA00022723"/>
    </source>
</evidence>
<dbReference type="InterPro" id="IPR011766">
    <property type="entry name" value="TPP_enzyme_TPP-bd"/>
</dbReference>
<sequence length="576" mass="60027">MTGHGGRLVARVLRNHGAEVLFTLCGGHIQAIYDGCLDEGIRVVDLRHEQSAVFAADAWSRLTGRVGAAAVTAGPGVTNAITAVANAWRAQSPVVVLGGAAPQPLMGKGALQEADLVPVLAPISKASYRITRADRLADQLDEAFRLAAEGVPGPVYVEVPVDLLFDSAPLPDPLPLAPRTPLASFGPGRLAGHTPLAPDPEAVAQAVHLLEGSRSPVALVGSQLRWHGDPDLLARWAQRFQLPVYLNGMARGALPQDSPHLFARTRKAALAEADVAVVVGTPLDFRLGYGQSPVWDARTRLIRIDLDPAQLHRNRRADAALAADAGAALAAMLDAAASTVGGPCPSAPAPSVSGSDTPPAARARWLERLRRQEEEKAAGMESSLRSTRTPLDPLRVAAEVDAALEPGSVVVGDGGDFVATAAAVVQPRRWPGGWLDPGPLGTLGIGTGFAVAARLAFPESPVLALFGDGSVGFNLADFEAAARQGLPFVAVVGNDGAWTQIRRGQVQMYGAERAVATGLTRARYERAVEALGGWGAWVERPDELAPALRQALASGRPALVNVAIAPGSFRAGAISI</sequence>
<evidence type="ECO:0000259" key="10">
    <source>
        <dbReference type="Pfam" id="PF02776"/>
    </source>
</evidence>
<evidence type="ECO:0000313" key="11">
    <source>
        <dbReference type="EMBL" id="BAS28259.1"/>
    </source>
</evidence>
<dbReference type="InterPro" id="IPR045229">
    <property type="entry name" value="TPP_enz"/>
</dbReference>
<dbReference type="Pfam" id="PF02776">
    <property type="entry name" value="TPP_enzyme_N"/>
    <property type="match status" value="1"/>
</dbReference>
<evidence type="ECO:0000256" key="3">
    <source>
        <dbReference type="ARBA" id="ARBA00007812"/>
    </source>
</evidence>
<comment type="cofactor">
    <cofactor evidence="1">
        <name>Mg(2+)</name>
        <dbReference type="ChEBI" id="CHEBI:18420"/>
    </cofactor>
</comment>
<reference evidence="12" key="1">
    <citation type="submission" date="2015-07" db="EMBL/GenBank/DDBJ databases">
        <title>Complete genome sequence and phylogenetic analysis of Limnochorda pilosa.</title>
        <authorList>
            <person name="Watanabe M."/>
            <person name="Kojima H."/>
            <person name="Fukui M."/>
        </authorList>
    </citation>
    <scope>NUCLEOTIDE SEQUENCE [LARGE SCALE GENOMIC DNA]</scope>
    <source>
        <strain evidence="12">HC45</strain>
    </source>
</reference>
<proteinExistence type="inferred from homology"/>